<feature type="region of interest" description="Disordered" evidence="2">
    <location>
        <begin position="715"/>
        <end position="756"/>
    </location>
</feature>
<proteinExistence type="evidence at transcript level"/>
<feature type="transmembrane region" description="Helical" evidence="3">
    <location>
        <begin position="319"/>
        <end position="341"/>
    </location>
</feature>
<organism evidence="4">
    <name type="scientific">Corethrella appendiculata</name>
    <dbReference type="NCBI Taxonomy" id="1370023"/>
    <lineage>
        <taxon>Eukaryota</taxon>
        <taxon>Metazoa</taxon>
        <taxon>Ecdysozoa</taxon>
        <taxon>Arthropoda</taxon>
        <taxon>Hexapoda</taxon>
        <taxon>Insecta</taxon>
        <taxon>Pterygota</taxon>
        <taxon>Neoptera</taxon>
        <taxon>Endopterygota</taxon>
        <taxon>Diptera</taxon>
        <taxon>Nematocera</taxon>
        <taxon>Culicoidea</taxon>
        <taxon>Chaoboridae</taxon>
        <taxon>Corethrella</taxon>
    </lineage>
</organism>
<feature type="region of interest" description="Disordered" evidence="2">
    <location>
        <begin position="40"/>
        <end position="89"/>
    </location>
</feature>
<feature type="transmembrane region" description="Helical" evidence="3">
    <location>
        <begin position="295"/>
        <end position="313"/>
    </location>
</feature>
<feature type="region of interest" description="Disordered" evidence="2">
    <location>
        <begin position="158"/>
        <end position="177"/>
    </location>
</feature>
<feature type="transmembrane region" description="Helical" evidence="3">
    <location>
        <begin position="474"/>
        <end position="503"/>
    </location>
</feature>
<accession>U5EUZ1</accession>
<name>U5EUZ1_9DIPT</name>
<evidence type="ECO:0000313" key="4">
    <source>
        <dbReference type="EMBL" id="JAB56222.1"/>
    </source>
</evidence>
<feature type="compositionally biased region" description="Basic and acidic residues" evidence="2">
    <location>
        <begin position="158"/>
        <end position="170"/>
    </location>
</feature>
<keyword evidence="1" id="KW-0175">Coiled coil</keyword>
<evidence type="ECO:0000256" key="1">
    <source>
        <dbReference type="SAM" id="Coils"/>
    </source>
</evidence>
<dbReference type="Pfam" id="PF04087">
    <property type="entry name" value="DUF389"/>
    <property type="match status" value="1"/>
</dbReference>
<keyword evidence="3" id="KW-1133">Transmembrane helix</keyword>
<evidence type="ECO:0000256" key="2">
    <source>
        <dbReference type="SAM" id="MobiDB-lite"/>
    </source>
</evidence>
<dbReference type="PANTHER" id="PTHR20992">
    <property type="entry name" value="AT15442P-RELATED"/>
    <property type="match status" value="1"/>
</dbReference>
<protein>
    <submittedName>
        <fullName evidence="4">Putative conserved plasma membrane protein</fullName>
    </submittedName>
</protein>
<dbReference type="AlphaFoldDB" id="U5EUZ1"/>
<feature type="compositionally biased region" description="Polar residues" evidence="2">
    <location>
        <begin position="51"/>
        <end position="65"/>
    </location>
</feature>
<feature type="compositionally biased region" description="Polar residues" evidence="2">
    <location>
        <begin position="715"/>
        <end position="725"/>
    </location>
</feature>
<dbReference type="PANTHER" id="PTHR20992:SF9">
    <property type="entry name" value="AT15442P-RELATED"/>
    <property type="match status" value="1"/>
</dbReference>
<feature type="coiled-coil region" evidence="1">
    <location>
        <begin position="536"/>
        <end position="563"/>
    </location>
</feature>
<feature type="transmembrane region" description="Helical" evidence="3">
    <location>
        <begin position="396"/>
        <end position="418"/>
    </location>
</feature>
<keyword evidence="3" id="KW-0812">Transmembrane</keyword>
<sequence length="756" mass="84149">MAGVLFVVHIPSARYERQLREHHMKPDLADDATTLTNQTRCSSPRDIVYNNKKQISRTPVSTPNLNYRPPRPRSISQESLTETNEKSTEEISINMDSIDNIEPDDSTLKIQDETTPKNTNENTNLLNAPKKFGSLNDITPTSSRIKKSWEGFKELVSSARKEPNKKEHDSNGLNLDDDSTMEEIMSEIIRKMKIDNAGWVETNKGKGYQITFSILSGTQCDDTIRLLSEWGVGETMKSTVSVIPCTLYTDPKEHDTENFFGMKEGAWNRFVSSVRARLNVAQIVEEVKSSATMTFDFVTLVIVASILAAFGLVEDSTLFLAASMLISPLMGPIIAAIFGTVIKDNKLQRLGVVNELIGIFIATFVGFIFGIIVCALDPSYSAGNGITNEMLSRCEIHSLFVGILIALPSGAAVAIAILGENIGSLVGVAISASLLPPAVNAGLMWALACIHAMFKGQDKFNSVIRTNFYSNSQLAELFVSGSISMCLTITNVISIFLMGVLFLKIKEVAPIVSRSQKQFWKHDIKIARDYNKTLGRDEASALNQELMDELANIQHHAVDQEQTYRGVGAELLRKQFGSFSHHQQTWSPMSARHHFSIRDSRPSIHELEALLNLAGQSNLETFTHNHHHQTPHVFNKFPGTFRRATKNWSSPKHIERLSPSVTRRSSIPVDNMRALRQQQNESLRAASAPLSKIMENRELEENRMLLKSDEILSSSVPQSSCNGVNSDEKRSKHGLANFKKQSSKFTVTPVDLNNKK</sequence>
<dbReference type="InterPro" id="IPR005240">
    <property type="entry name" value="DUF389"/>
</dbReference>
<evidence type="ECO:0000256" key="3">
    <source>
        <dbReference type="SAM" id="Phobius"/>
    </source>
</evidence>
<keyword evidence="3" id="KW-0472">Membrane</keyword>
<feature type="transmembrane region" description="Helical" evidence="3">
    <location>
        <begin position="353"/>
        <end position="376"/>
    </location>
</feature>
<feature type="transmembrane region" description="Helical" evidence="3">
    <location>
        <begin position="425"/>
        <end position="454"/>
    </location>
</feature>
<dbReference type="EMBL" id="GANO01003649">
    <property type="protein sequence ID" value="JAB56222.1"/>
    <property type="molecule type" value="mRNA"/>
</dbReference>
<reference evidence="4" key="1">
    <citation type="journal article" date="2014" name="Insect Biochem. Mol. Biol.">
        <title>An insight into the sialome of the frog biting fly, Corethrella appendiculata.</title>
        <authorList>
            <person name="Ribeiro J.M.C."/>
            <person name="Chagas A.C."/>
            <person name="Pham V.M."/>
            <person name="Lounibos L.P."/>
            <person name="Calvo E."/>
        </authorList>
    </citation>
    <scope>NUCLEOTIDE SEQUENCE</scope>
    <source>
        <tissue evidence="4">Salivary glands</tissue>
    </source>
</reference>